<evidence type="ECO:0000259" key="1">
    <source>
        <dbReference type="PROSITE" id="PS51186"/>
    </source>
</evidence>
<dbReference type="EMBL" id="JAOCZP010000005">
    <property type="protein sequence ID" value="MCT7376619.1"/>
    <property type="molecule type" value="Genomic_DNA"/>
</dbReference>
<gene>
    <name evidence="2" type="ORF">N5A92_16410</name>
</gene>
<dbReference type="Pfam" id="PF00583">
    <property type="entry name" value="Acetyltransf_1"/>
    <property type="match status" value="1"/>
</dbReference>
<dbReference type="PROSITE" id="PS51186">
    <property type="entry name" value="GNAT"/>
    <property type="match status" value="1"/>
</dbReference>
<dbReference type="Proteomes" id="UP001320831">
    <property type="component" value="Unassembled WGS sequence"/>
</dbReference>
<evidence type="ECO:0000313" key="2">
    <source>
        <dbReference type="EMBL" id="MCT7376619.1"/>
    </source>
</evidence>
<sequence>MFTNKELNTLHSECFEHSLSADDWLRRVSNFSLGWVCTRASGSLVGFVNVAWDGGRHAFLLDTMIKPALRHEGYATSLVEEAVRHAKASSCDWLHVDFEPHLRDFYFGACQFRPTDAGLICLR</sequence>
<dbReference type="InterPro" id="IPR000182">
    <property type="entry name" value="GNAT_dom"/>
</dbReference>
<dbReference type="RefSeq" id="WP_260904729.1">
    <property type="nucleotide sequence ID" value="NZ_JAOCZP010000005.1"/>
</dbReference>
<dbReference type="Gene3D" id="3.40.630.30">
    <property type="match status" value="1"/>
</dbReference>
<proteinExistence type="predicted"/>
<organism evidence="2 3">
    <name type="scientific">Chelativorans salis</name>
    <dbReference type="NCBI Taxonomy" id="2978478"/>
    <lineage>
        <taxon>Bacteria</taxon>
        <taxon>Pseudomonadati</taxon>
        <taxon>Pseudomonadota</taxon>
        <taxon>Alphaproteobacteria</taxon>
        <taxon>Hyphomicrobiales</taxon>
        <taxon>Phyllobacteriaceae</taxon>
        <taxon>Chelativorans</taxon>
    </lineage>
</organism>
<dbReference type="InterPro" id="IPR016181">
    <property type="entry name" value="Acyl_CoA_acyltransferase"/>
</dbReference>
<dbReference type="SUPFAM" id="SSF55729">
    <property type="entry name" value="Acyl-CoA N-acyltransferases (Nat)"/>
    <property type="match status" value="1"/>
</dbReference>
<reference evidence="2 3" key="1">
    <citation type="submission" date="2022-09" db="EMBL/GenBank/DDBJ databases">
        <title>Chelativorans salina sp. nov., a novel slightly halophilic bacterium isolated from a saline lake sediment enrichment.</title>
        <authorList>
            <person name="Gao L."/>
            <person name="Fang B.-Z."/>
            <person name="Li W.-J."/>
        </authorList>
    </citation>
    <scope>NUCLEOTIDE SEQUENCE [LARGE SCALE GENOMIC DNA]</scope>
    <source>
        <strain evidence="2 3">EGI FJ00035</strain>
    </source>
</reference>
<comment type="caution">
    <text evidence="2">The sequence shown here is derived from an EMBL/GenBank/DDBJ whole genome shotgun (WGS) entry which is preliminary data.</text>
</comment>
<keyword evidence="3" id="KW-1185">Reference proteome</keyword>
<protein>
    <submittedName>
        <fullName evidence="2">GNAT family N-acetyltransferase</fullName>
    </submittedName>
</protein>
<evidence type="ECO:0000313" key="3">
    <source>
        <dbReference type="Proteomes" id="UP001320831"/>
    </source>
</evidence>
<name>A0ABT2LRA6_9HYPH</name>
<accession>A0ABT2LRA6</accession>
<dbReference type="CDD" id="cd04301">
    <property type="entry name" value="NAT_SF"/>
    <property type="match status" value="1"/>
</dbReference>
<feature type="domain" description="N-acetyltransferase" evidence="1">
    <location>
        <begin position="1"/>
        <end position="123"/>
    </location>
</feature>